<name>A0A069AIV2_CLODI</name>
<reference evidence="1" key="1">
    <citation type="submission" date="2014-07" db="EMBL/GenBank/DDBJ databases">
        <authorList>
            <person name="Monot Marc"/>
        </authorList>
    </citation>
    <scope>NUCLEOTIDE SEQUENCE</scope>
    <source>
        <strain evidence="1">7032989</strain>
    </source>
</reference>
<proteinExistence type="predicted"/>
<organism evidence="1">
    <name type="scientific">Clostridioides difficile</name>
    <name type="common">Peptoclostridium difficile</name>
    <dbReference type="NCBI Taxonomy" id="1496"/>
    <lineage>
        <taxon>Bacteria</taxon>
        <taxon>Bacillati</taxon>
        <taxon>Bacillota</taxon>
        <taxon>Clostridia</taxon>
        <taxon>Peptostreptococcales</taxon>
        <taxon>Peptostreptococcaceae</taxon>
        <taxon>Clostridioides</taxon>
    </lineage>
</organism>
<accession>A0A069AIV2</accession>
<dbReference type="EMBL" id="LK932742">
    <property type="protein sequence ID" value="CDS92622.1"/>
    <property type="molecule type" value="Genomic_DNA"/>
</dbReference>
<sequence>MGLFSRKEKIVKEPCIICGADTDALKVLDGYLCKKLSRKM</sequence>
<gene>
    <name evidence="1" type="ORF">BN1095_1020022</name>
</gene>
<dbReference type="AlphaFoldDB" id="A0A069AIV2"/>
<evidence type="ECO:0000313" key="1">
    <source>
        <dbReference type="EMBL" id="CDS92622.1"/>
    </source>
</evidence>
<protein>
    <submittedName>
        <fullName evidence="1">Uncharacterized protein</fullName>
    </submittedName>
</protein>